<feature type="domain" description="HTH lysR-type" evidence="5">
    <location>
        <begin position="1"/>
        <end position="58"/>
    </location>
</feature>
<dbReference type="PANTHER" id="PTHR30346:SF30">
    <property type="entry name" value="SMALL NEUTRAL PROTEASE REGULATORY PROTEIN"/>
    <property type="match status" value="1"/>
</dbReference>
<sequence length="304" mass="31599">MELQQLRYAVALAEELNFTRAAARCHVVQSALSHQIKALEGELGVALFARTSRRVELTAAGAAFLPGARASIDAAERAASDAAAAVGRVTGTLTVGVIPTVSAIDVPAALRAFRTAHPEVRLAVRGGGSAQFEAAIAAGRLDVAFLGLPPGREPRGVAWRHLATDTLVAVLPREHGLAGRQELALRELADDTFADFPAGTPARAQSDLAFTAAGIPRDVAFEATEAVLTLDLVRHGLAVTLLPSRALPADPALVAVPLRDGPTRDEYLAWSTLNPSPAARAFLAALDRPAPPATPVTPVTPNVG</sequence>
<dbReference type="CDD" id="cd08436">
    <property type="entry name" value="PBP2_LTTR_like_3"/>
    <property type="match status" value="1"/>
</dbReference>
<name>A0ABS1SF23_9MICO</name>
<dbReference type="Proteomes" id="UP001645859">
    <property type="component" value="Unassembled WGS sequence"/>
</dbReference>
<evidence type="ECO:0000256" key="4">
    <source>
        <dbReference type="ARBA" id="ARBA00023163"/>
    </source>
</evidence>
<dbReference type="InterPro" id="IPR000847">
    <property type="entry name" value="LysR_HTH_N"/>
</dbReference>
<keyword evidence="4" id="KW-0804">Transcription</keyword>
<reference evidence="6 7" key="1">
    <citation type="submission" date="2018-09" db="EMBL/GenBank/DDBJ databases">
        <title>Comparative genomics of Leucobacter spp.</title>
        <authorList>
            <person name="Reis A.C."/>
            <person name="Kolvenbach B.A."/>
            <person name="Corvini P.F.X."/>
            <person name="Nunes O.C."/>
        </authorList>
    </citation>
    <scope>NUCLEOTIDE SEQUENCE [LARGE SCALE GENOMIC DNA]</scope>
    <source>
        <strain evidence="6 7">TAN 31504</strain>
    </source>
</reference>
<dbReference type="Gene3D" id="3.40.190.290">
    <property type="match status" value="1"/>
</dbReference>
<keyword evidence="3" id="KW-0238">DNA-binding</keyword>
<dbReference type="RefSeq" id="WP_202343166.1">
    <property type="nucleotide sequence ID" value="NZ_BAAAPI010000016.1"/>
</dbReference>
<dbReference type="SUPFAM" id="SSF53850">
    <property type="entry name" value="Periplasmic binding protein-like II"/>
    <property type="match status" value="1"/>
</dbReference>
<evidence type="ECO:0000256" key="3">
    <source>
        <dbReference type="ARBA" id="ARBA00023125"/>
    </source>
</evidence>
<dbReference type="EMBL" id="QYAC01000001">
    <property type="protein sequence ID" value="MBL3677913.1"/>
    <property type="molecule type" value="Genomic_DNA"/>
</dbReference>
<gene>
    <name evidence="6" type="ORF">D3230_01145</name>
</gene>
<evidence type="ECO:0000313" key="6">
    <source>
        <dbReference type="EMBL" id="MBL3677913.1"/>
    </source>
</evidence>
<organism evidence="6 7">
    <name type="scientific">Leucobacter chromiireducens subsp. solipictus</name>
    <dbReference type="NCBI Taxonomy" id="398235"/>
    <lineage>
        <taxon>Bacteria</taxon>
        <taxon>Bacillati</taxon>
        <taxon>Actinomycetota</taxon>
        <taxon>Actinomycetes</taxon>
        <taxon>Micrococcales</taxon>
        <taxon>Microbacteriaceae</taxon>
        <taxon>Leucobacter</taxon>
    </lineage>
</organism>
<comment type="similarity">
    <text evidence="1">Belongs to the LysR transcriptional regulatory family.</text>
</comment>
<dbReference type="InterPro" id="IPR036388">
    <property type="entry name" value="WH-like_DNA-bd_sf"/>
</dbReference>
<protein>
    <submittedName>
        <fullName evidence="6">LysR family transcriptional regulator</fullName>
    </submittedName>
</protein>
<evidence type="ECO:0000313" key="7">
    <source>
        <dbReference type="Proteomes" id="UP001645859"/>
    </source>
</evidence>
<proteinExistence type="inferred from homology"/>
<dbReference type="InterPro" id="IPR005119">
    <property type="entry name" value="LysR_subst-bd"/>
</dbReference>
<dbReference type="PANTHER" id="PTHR30346">
    <property type="entry name" value="TRANSCRIPTIONAL DUAL REGULATOR HCAR-RELATED"/>
    <property type="match status" value="1"/>
</dbReference>
<dbReference type="Gene3D" id="1.10.10.10">
    <property type="entry name" value="Winged helix-like DNA-binding domain superfamily/Winged helix DNA-binding domain"/>
    <property type="match status" value="1"/>
</dbReference>
<dbReference type="PRINTS" id="PR00039">
    <property type="entry name" value="HTHLYSR"/>
</dbReference>
<dbReference type="InterPro" id="IPR036390">
    <property type="entry name" value="WH_DNA-bd_sf"/>
</dbReference>
<keyword evidence="2" id="KW-0805">Transcription regulation</keyword>
<evidence type="ECO:0000256" key="2">
    <source>
        <dbReference type="ARBA" id="ARBA00023015"/>
    </source>
</evidence>
<keyword evidence="7" id="KW-1185">Reference proteome</keyword>
<dbReference type="Pfam" id="PF03466">
    <property type="entry name" value="LysR_substrate"/>
    <property type="match status" value="1"/>
</dbReference>
<dbReference type="Pfam" id="PF00126">
    <property type="entry name" value="HTH_1"/>
    <property type="match status" value="1"/>
</dbReference>
<evidence type="ECO:0000256" key="1">
    <source>
        <dbReference type="ARBA" id="ARBA00009437"/>
    </source>
</evidence>
<dbReference type="PROSITE" id="PS50931">
    <property type="entry name" value="HTH_LYSR"/>
    <property type="match status" value="1"/>
</dbReference>
<accession>A0ABS1SF23</accession>
<comment type="caution">
    <text evidence="6">The sequence shown here is derived from an EMBL/GenBank/DDBJ whole genome shotgun (WGS) entry which is preliminary data.</text>
</comment>
<dbReference type="SUPFAM" id="SSF46785">
    <property type="entry name" value="Winged helix' DNA-binding domain"/>
    <property type="match status" value="1"/>
</dbReference>
<evidence type="ECO:0000259" key="5">
    <source>
        <dbReference type="PROSITE" id="PS50931"/>
    </source>
</evidence>